<organism evidence="2 3">
    <name type="scientific">Myroides indicus</name>
    <dbReference type="NCBI Taxonomy" id="1323422"/>
    <lineage>
        <taxon>Bacteria</taxon>
        <taxon>Pseudomonadati</taxon>
        <taxon>Bacteroidota</taxon>
        <taxon>Flavobacteriia</taxon>
        <taxon>Flavobacteriales</taxon>
        <taxon>Flavobacteriaceae</taxon>
        <taxon>Myroides</taxon>
    </lineage>
</organism>
<dbReference type="EMBL" id="SOAG01000005">
    <property type="protein sequence ID" value="TDS64186.1"/>
    <property type="molecule type" value="Genomic_DNA"/>
</dbReference>
<evidence type="ECO:0000313" key="2">
    <source>
        <dbReference type="EMBL" id="TDS64186.1"/>
    </source>
</evidence>
<dbReference type="Proteomes" id="UP000295215">
    <property type="component" value="Unassembled WGS sequence"/>
</dbReference>
<sequence length="282" mass="33335">MKLELFEEVQSNFERFVKRFVSLPIKGNPSSLAYQHYHFHYFQAMASIIIDAMTHINYAQLGKEENNIVYSQSFSISLNSQGALKKQIFFDKLDQQSQKSILKTIIQKLDTLQVLNSKNKYQSIRFDCLNRENKLCMICGTLLIDSNSNSYIFDLHYLKIKTDYDDMFLAPDYYLNDKIKLQHIYQSLSEIKSLDETTLLSVLKQNDLAEDDFKANVLYYFGDDFKEYLRKKRLMKSLEMLLFTDNTIFEIADSCGYKSSYPLFRAYYQMHFLQNKALIRYV</sequence>
<dbReference type="PROSITE" id="PS01124">
    <property type="entry name" value="HTH_ARAC_FAMILY_2"/>
    <property type="match status" value="1"/>
</dbReference>
<dbReference type="RefSeq" id="WP_133711881.1">
    <property type="nucleotide sequence ID" value="NZ_SOAG01000005.1"/>
</dbReference>
<feature type="domain" description="HTH araC/xylS-type" evidence="1">
    <location>
        <begin position="182"/>
        <end position="267"/>
    </location>
</feature>
<gene>
    <name evidence="2" type="ORF">C8P70_10535</name>
</gene>
<evidence type="ECO:0000259" key="1">
    <source>
        <dbReference type="PROSITE" id="PS01124"/>
    </source>
</evidence>
<reference evidence="2 3" key="1">
    <citation type="submission" date="2019-03" db="EMBL/GenBank/DDBJ databases">
        <title>Genomic Encyclopedia of Archaeal and Bacterial Type Strains, Phase II (KMG-II): from individual species to whole genera.</title>
        <authorList>
            <person name="Goeker M."/>
        </authorList>
    </citation>
    <scope>NUCLEOTIDE SEQUENCE [LARGE SCALE GENOMIC DNA]</scope>
    <source>
        <strain evidence="2 3">DSM 28213</strain>
    </source>
</reference>
<protein>
    <recommendedName>
        <fullName evidence="1">HTH araC/xylS-type domain-containing protein</fullName>
    </recommendedName>
</protein>
<keyword evidence="3" id="KW-1185">Reference proteome</keyword>
<comment type="caution">
    <text evidence="2">The sequence shown here is derived from an EMBL/GenBank/DDBJ whole genome shotgun (WGS) entry which is preliminary data.</text>
</comment>
<evidence type="ECO:0000313" key="3">
    <source>
        <dbReference type="Proteomes" id="UP000295215"/>
    </source>
</evidence>
<dbReference type="AlphaFoldDB" id="A0A4R7F1L4"/>
<proteinExistence type="predicted"/>
<dbReference type="InterPro" id="IPR018060">
    <property type="entry name" value="HTH_AraC"/>
</dbReference>
<dbReference type="Gene3D" id="1.10.10.60">
    <property type="entry name" value="Homeodomain-like"/>
    <property type="match status" value="1"/>
</dbReference>
<dbReference type="GO" id="GO:0003700">
    <property type="term" value="F:DNA-binding transcription factor activity"/>
    <property type="evidence" value="ECO:0007669"/>
    <property type="project" value="InterPro"/>
</dbReference>
<accession>A0A4R7F1L4</accession>
<dbReference type="OrthoDB" id="1436523at2"/>
<name>A0A4R7F1L4_9FLAO</name>
<dbReference type="GO" id="GO:0043565">
    <property type="term" value="F:sequence-specific DNA binding"/>
    <property type="evidence" value="ECO:0007669"/>
    <property type="project" value="InterPro"/>
</dbReference>